<dbReference type="InterPro" id="IPR002901">
    <property type="entry name" value="MGlyc_endo_b_GlcNAc-like_dom"/>
</dbReference>
<comment type="caution">
    <text evidence="4">The sequence shown here is derived from an EMBL/GenBank/DDBJ whole genome shotgun (WGS) entry which is preliminary data.</text>
</comment>
<keyword evidence="1" id="KW-0378">Hydrolase</keyword>
<dbReference type="Gene3D" id="3.30.457.10">
    <property type="entry name" value="Copper amine oxidase-like, N-terminal domain"/>
    <property type="match status" value="1"/>
</dbReference>
<sequence>MKKKVFNWKSIMMLVMIVMLINIAPNAYAQSPIKLIIDGKEVSDGPEAFIKNDRTLVPLRVIAEELDAEVTWDNISRTVHISKEDLHVVLSIDSNLIEYTIDNETIYNLSDVAPLIKEDRTFVPIRLVSNALGVGINWDNIKRTVIINSSEVSEIESFFDVKISSVKSGQAITGTTSLNTQLKDIPKGAAKIKYFLLNSDTKKGFVIATGSDVTSTYEWKPSMEDNGNKILVSAIYDSNDKFLAGDAIPVKIGIVPEIKLTGLTEGELVTAGSVPLGADINFLAAYVKYEIINPDTDAYYISSGLDPLGGFTMIPVMEDNGNMSLRVIAYDMSGKAYYGDYVNVKVDVNRYINLGGITEGQTINSSVTLRTSRNFNVSETEYVSVDNIGNETVLYKAGYGNYTWFPGPDMEGSKLLYVKVKDTLGNSYTSSKVKVNVVGSPKVLLQSVGPGQVVTDTFNLNVKSNVKLDSVKYILTNLKTGVSNTLSGQTYTPSEGDAGLWSLRAEAVYGGQTLKTESVKFTIYKNKLYTALPVVAKDQFLGFSSKLAIDNLEKTGMSAALQTAQAILETGWGQSVPVDKYTGQFSNNLFGIKGKGTAGSVTSNTWEEYNGVSFRIDDDFRAYNNVSESWEDHNALLLTKERYAPFRAVMFDSTQGAWALRRCGYATDSQYSIKLIDIINRYNLKELDEVGV</sequence>
<evidence type="ECO:0000313" key="4">
    <source>
        <dbReference type="EMBL" id="MBP1925993.1"/>
    </source>
</evidence>
<dbReference type="EMBL" id="JAGGKS010000005">
    <property type="protein sequence ID" value="MBP1925993.1"/>
    <property type="molecule type" value="Genomic_DNA"/>
</dbReference>
<dbReference type="Pfam" id="PF01832">
    <property type="entry name" value="Glucosaminidase"/>
    <property type="match status" value="1"/>
</dbReference>
<keyword evidence="5" id="KW-1185">Reference proteome</keyword>
<proteinExistence type="predicted"/>
<evidence type="ECO:0000259" key="3">
    <source>
        <dbReference type="SMART" id="SM00047"/>
    </source>
</evidence>
<name>A0ABS4GE65_9FIRM</name>
<evidence type="ECO:0000256" key="1">
    <source>
        <dbReference type="ARBA" id="ARBA00022801"/>
    </source>
</evidence>
<accession>A0ABS4GE65</accession>
<dbReference type="Gene3D" id="4.10.80.30">
    <property type="entry name" value="DNA polymerase, domain 6"/>
    <property type="match status" value="1"/>
</dbReference>
<organism evidence="4 5">
    <name type="scientific">Sedimentibacter acidaminivorans</name>
    <dbReference type="NCBI Taxonomy" id="913099"/>
    <lineage>
        <taxon>Bacteria</taxon>
        <taxon>Bacillati</taxon>
        <taxon>Bacillota</taxon>
        <taxon>Tissierellia</taxon>
        <taxon>Sedimentibacter</taxon>
    </lineage>
</organism>
<dbReference type="PANTHER" id="PTHR33308">
    <property type="entry name" value="PEPTIDOGLYCAN HYDROLASE FLGJ"/>
    <property type="match status" value="1"/>
</dbReference>
<dbReference type="PANTHER" id="PTHR33308:SF9">
    <property type="entry name" value="PEPTIDOGLYCAN HYDROLASE FLGJ"/>
    <property type="match status" value="1"/>
</dbReference>
<dbReference type="InterPro" id="IPR036582">
    <property type="entry name" value="Mao_N_sf"/>
</dbReference>
<evidence type="ECO:0000313" key="5">
    <source>
        <dbReference type="Proteomes" id="UP001519342"/>
    </source>
</evidence>
<protein>
    <recommendedName>
        <fullName evidence="3">Mannosyl-glycoprotein endo-beta-N-acetylglucosamidase-like domain-containing protein</fullName>
    </recommendedName>
</protein>
<evidence type="ECO:0000256" key="2">
    <source>
        <dbReference type="SAM" id="SignalP"/>
    </source>
</evidence>
<feature type="chain" id="PRO_5046503294" description="Mannosyl-glycoprotein endo-beta-N-acetylglucosamidase-like domain-containing protein" evidence="2">
    <location>
        <begin position="30"/>
        <end position="692"/>
    </location>
</feature>
<dbReference type="Proteomes" id="UP001519342">
    <property type="component" value="Unassembled WGS sequence"/>
</dbReference>
<dbReference type="SUPFAM" id="SSF55383">
    <property type="entry name" value="Copper amine oxidase, domain N"/>
    <property type="match status" value="1"/>
</dbReference>
<dbReference type="SMART" id="SM00047">
    <property type="entry name" value="LYZ2"/>
    <property type="match status" value="1"/>
</dbReference>
<dbReference type="Pfam" id="PF07833">
    <property type="entry name" value="Cu_amine_oxidN1"/>
    <property type="match status" value="1"/>
</dbReference>
<dbReference type="InterPro" id="IPR012854">
    <property type="entry name" value="Cu_amine_oxidase-like_N"/>
</dbReference>
<dbReference type="Gene3D" id="1.10.530.10">
    <property type="match status" value="1"/>
</dbReference>
<feature type="signal peptide" evidence="2">
    <location>
        <begin position="1"/>
        <end position="29"/>
    </location>
</feature>
<gene>
    <name evidence="4" type="ORF">J2Z76_001857</name>
</gene>
<dbReference type="InterPro" id="IPR051056">
    <property type="entry name" value="Glycosyl_Hydrolase_73"/>
</dbReference>
<dbReference type="RefSeq" id="WP_209511733.1">
    <property type="nucleotide sequence ID" value="NZ_JAGGKS010000005.1"/>
</dbReference>
<reference evidence="4 5" key="1">
    <citation type="submission" date="2021-03" db="EMBL/GenBank/DDBJ databases">
        <title>Genomic Encyclopedia of Type Strains, Phase IV (KMG-IV): sequencing the most valuable type-strain genomes for metagenomic binning, comparative biology and taxonomic classification.</title>
        <authorList>
            <person name="Goeker M."/>
        </authorList>
    </citation>
    <scope>NUCLEOTIDE SEQUENCE [LARGE SCALE GENOMIC DNA]</scope>
    <source>
        <strain evidence="4 5">DSM 24004</strain>
    </source>
</reference>
<keyword evidence="2" id="KW-0732">Signal</keyword>
<dbReference type="PRINTS" id="PR01002">
    <property type="entry name" value="FLGFLGJ"/>
</dbReference>
<feature type="domain" description="Mannosyl-glycoprotein endo-beta-N-acetylglucosamidase-like" evidence="3">
    <location>
        <begin position="531"/>
        <end position="688"/>
    </location>
</feature>